<dbReference type="AlphaFoldDB" id="A0A396GIY9"/>
<dbReference type="EMBL" id="PSQE01000008">
    <property type="protein sequence ID" value="RHN41072.1"/>
    <property type="molecule type" value="Genomic_DNA"/>
</dbReference>
<organism evidence="2">
    <name type="scientific">Medicago truncatula</name>
    <name type="common">Barrel medic</name>
    <name type="synonym">Medicago tribuloides</name>
    <dbReference type="NCBI Taxonomy" id="3880"/>
    <lineage>
        <taxon>Eukaryota</taxon>
        <taxon>Viridiplantae</taxon>
        <taxon>Streptophyta</taxon>
        <taxon>Embryophyta</taxon>
        <taxon>Tracheophyta</taxon>
        <taxon>Spermatophyta</taxon>
        <taxon>Magnoliopsida</taxon>
        <taxon>eudicotyledons</taxon>
        <taxon>Gunneridae</taxon>
        <taxon>Pentapetalae</taxon>
        <taxon>rosids</taxon>
        <taxon>fabids</taxon>
        <taxon>Fabales</taxon>
        <taxon>Fabaceae</taxon>
        <taxon>Papilionoideae</taxon>
        <taxon>50 kb inversion clade</taxon>
        <taxon>NPAAA clade</taxon>
        <taxon>Hologalegina</taxon>
        <taxon>IRL clade</taxon>
        <taxon>Trifolieae</taxon>
        <taxon>Medicago</taxon>
    </lineage>
</organism>
<dbReference type="InterPro" id="IPR058594">
    <property type="entry name" value="PB1-like_dom_pln"/>
</dbReference>
<dbReference type="Proteomes" id="UP000265566">
    <property type="component" value="Chromosome 8"/>
</dbReference>
<feature type="domain" description="PB1-like" evidence="1">
    <location>
        <begin position="1"/>
        <end position="97"/>
    </location>
</feature>
<gene>
    <name evidence="2" type="ORF">MtrunA17_Chr8g0362121</name>
</gene>
<proteinExistence type="predicted"/>
<protein>
    <recommendedName>
        <fullName evidence="1">PB1-like domain-containing protein</fullName>
    </recommendedName>
</protein>
<accession>A0A396GIY9</accession>
<name>A0A396GIY9_MEDTR</name>
<comment type="caution">
    <text evidence="2">The sequence shown here is derived from an EMBL/GenBank/DDBJ whole genome shotgun (WGS) entry which is preliminary data.</text>
</comment>
<sequence length="121" mass="14176">MEDKFEVVVHHQGYFKVLKHDAYEGDEITWLSDPDYWSYFEIMGNLEVLGYKDVDSILYYDPYMAEEMVLLKEDDACSRRVQAIAHYEGKAHIYVIHPVLELEIIELLKYNVGPTVVEVEA</sequence>
<evidence type="ECO:0000313" key="2">
    <source>
        <dbReference type="EMBL" id="RHN41072.1"/>
    </source>
</evidence>
<reference evidence="2" key="1">
    <citation type="journal article" date="2018" name="Nat. Plants">
        <title>Whole-genome landscape of Medicago truncatula symbiotic genes.</title>
        <authorList>
            <person name="Pecrix Y."/>
            <person name="Gamas P."/>
            <person name="Carrere S."/>
        </authorList>
    </citation>
    <scope>NUCLEOTIDE SEQUENCE</scope>
    <source>
        <tissue evidence="2">Leaves</tissue>
    </source>
</reference>
<evidence type="ECO:0000259" key="1">
    <source>
        <dbReference type="Pfam" id="PF26130"/>
    </source>
</evidence>
<dbReference type="Gramene" id="rna47353">
    <property type="protein sequence ID" value="RHN41072.1"/>
    <property type="gene ID" value="gene47353"/>
</dbReference>
<dbReference type="Pfam" id="PF26130">
    <property type="entry name" value="PB1-like"/>
    <property type="match status" value="1"/>
</dbReference>